<evidence type="ECO:0000256" key="8">
    <source>
        <dbReference type="SAM" id="SignalP"/>
    </source>
</evidence>
<sequence length="952" mass="98241">MLRPRPRRGSARPRPPVARLRPRPRPLLSALAAVAAAVAAFGLVPAAGPAAAATGAVPAAASAATQPYSWNNVQIGGGGFVPGIIFNQGKSGLVYARTDVGGAYRQDPATKKWIPLLDSVGWADWNLTGVASLATDAVDPNRVYVAAGSYTNSWDPNNGAILRSTDQGATWQRTVLPFKVGGNMPGRGMGERLAIDPNNDKVLYFGAESGNGLWRSTDYGVTWAKVTAFPDAGNYAPDPTDTTGYQSDNEGVLWEVFDKGSGTVNGVTRTVFVGVADKAHSIYRSDDGGSTWTAVAGQPTGFVPHQAVLDGTGGNLFIAYSDTGGPYDGAHGDLWKYATSTGVWTDTSPVPSTDTSNDYFGYSGLTVDREHPGTLMVTAYSSWWPDTQIWRSTDSGATWKPFWSYSSYPTRADQYTLDISSVPWLTMGANPSPPEETPKLGWMTEALQIDPFDSNRMMFGTGATLFGSSDLTDFDAGKKITITPVVQGLEETAVNGLISPPTGAPLLSALGDLGGFRHTDVTAVPAKIFTSPTFTTSTAIDYAETSPNVIVRVGDTASGSTDKHIGYSTDDGADWFAASSEPGGVTGGGTVALASDGSATVWSPAGAGVYHSTGYGNSWAASTGIPAGATVSSDRTDPKTFYGFSGGTFYRSTDAGATFAATAATGLPATGPVQFKALTGVKGDIWLAGGATGTGTAYGLWHSTDGGSSFTRLAGVDQADTIGFGKAAPGATYPALYTSAQIGGVRGIFRSDDAGASWIRINDDQHQWGWTGAAITGDPRIYGRVYVSSNGRGILYGDVAGTATGTPTPTPTPTATTTPTPTPTPTPTATASPTSTPTATPTPGACEVDYTVSSQWPGGFGASVTVVNHGAGAVNGWTVSWSFPSGQQITQLWNGTETQTGAVVSVTGLSYNAVLAANGGSAAFGFNGSWTTADNPPTTATLNGAPCTVHTG</sequence>
<dbReference type="SMART" id="SM00637">
    <property type="entry name" value="CBD_II"/>
    <property type="match status" value="1"/>
</dbReference>
<dbReference type="PROSITE" id="PS51318">
    <property type="entry name" value="TAT"/>
    <property type="match status" value="1"/>
</dbReference>
<gene>
    <name evidence="10" type="ORF">ACEZDE_28435</name>
</gene>
<dbReference type="SUPFAM" id="SSF49384">
    <property type="entry name" value="Carbohydrate-binding domain"/>
    <property type="match status" value="1"/>
</dbReference>
<evidence type="ECO:0000256" key="4">
    <source>
        <dbReference type="ARBA" id="ARBA00023295"/>
    </source>
</evidence>
<keyword evidence="11" id="KW-1185">Reference proteome</keyword>
<evidence type="ECO:0000256" key="5">
    <source>
        <dbReference type="ARBA" id="ARBA00023326"/>
    </source>
</evidence>
<proteinExistence type="inferred from homology"/>
<organism evidence="10 11">
    <name type="scientific">Streptacidiphilus cavernicola</name>
    <dbReference type="NCBI Taxonomy" id="3342716"/>
    <lineage>
        <taxon>Bacteria</taxon>
        <taxon>Bacillati</taxon>
        <taxon>Actinomycetota</taxon>
        <taxon>Actinomycetes</taxon>
        <taxon>Kitasatosporales</taxon>
        <taxon>Streptomycetaceae</taxon>
        <taxon>Streptacidiphilus</taxon>
    </lineage>
</organism>
<evidence type="ECO:0000313" key="10">
    <source>
        <dbReference type="EMBL" id="MFC1420539.1"/>
    </source>
</evidence>
<dbReference type="Gene3D" id="2.130.10.10">
    <property type="entry name" value="YVTN repeat-like/Quinoprotein amine dehydrogenase"/>
    <property type="match status" value="2"/>
</dbReference>
<evidence type="ECO:0000256" key="3">
    <source>
        <dbReference type="ARBA" id="ARBA00023277"/>
    </source>
</evidence>
<dbReference type="InterPro" id="IPR008965">
    <property type="entry name" value="CBM2/CBM3_carb-bd_dom_sf"/>
</dbReference>
<keyword evidence="4" id="KW-0326">Glycosidase</keyword>
<dbReference type="InterPro" id="IPR015943">
    <property type="entry name" value="WD40/YVTN_repeat-like_dom_sf"/>
</dbReference>
<evidence type="ECO:0000256" key="2">
    <source>
        <dbReference type="ARBA" id="ARBA00022801"/>
    </source>
</evidence>
<keyword evidence="2" id="KW-0378">Hydrolase</keyword>
<feature type="compositionally biased region" description="Low complexity" evidence="7">
    <location>
        <begin position="827"/>
        <end position="842"/>
    </location>
</feature>
<protein>
    <submittedName>
        <fullName evidence="10">Cellulose binding domain-containing protein</fullName>
    </submittedName>
</protein>
<feature type="region of interest" description="Disordered" evidence="7">
    <location>
        <begin position="800"/>
        <end position="842"/>
    </location>
</feature>
<dbReference type="CDD" id="cd15482">
    <property type="entry name" value="Sialidase_non-viral"/>
    <property type="match status" value="1"/>
</dbReference>
<evidence type="ECO:0000313" key="11">
    <source>
        <dbReference type="Proteomes" id="UP001592531"/>
    </source>
</evidence>
<dbReference type="InterPro" id="IPR012291">
    <property type="entry name" value="CBM2_carb-bd_dom_sf"/>
</dbReference>
<feature type="chain" id="PRO_5045730260" evidence="8">
    <location>
        <begin position="47"/>
        <end position="952"/>
    </location>
</feature>
<dbReference type="PANTHER" id="PTHR43739">
    <property type="entry name" value="XYLOGLUCANASE (EUROFUNG)"/>
    <property type="match status" value="1"/>
</dbReference>
<comment type="caution">
    <text evidence="10">The sequence shown here is derived from an EMBL/GenBank/DDBJ whole genome shotgun (WGS) entry which is preliminary data.</text>
</comment>
<feature type="compositionally biased region" description="Low complexity" evidence="7">
    <location>
        <begin position="800"/>
        <end position="819"/>
    </location>
</feature>
<reference evidence="10 11" key="1">
    <citation type="submission" date="2024-09" db="EMBL/GenBank/DDBJ databases">
        <authorList>
            <person name="Lee S.D."/>
        </authorList>
    </citation>
    <scope>NUCLEOTIDE SEQUENCE [LARGE SCALE GENOMIC DNA]</scope>
    <source>
        <strain evidence="10 11">N8-3</strain>
    </source>
</reference>
<evidence type="ECO:0000256" key="7">
    <source>
        <dbReference type="SAM" id="MobiDB-lite"/>
    </source>
</evidence>
<comment type="similarity">
    <text evidence="6">Belongs to the glycosyl hydrolase 74 family.</text>
</comment>
<dbReference type="Proteomes" id="UP001592531">
    <property type="component" value="Unassembled WGS sequence"/>
</dbReference>
<dbReference type="Pfam" id="PF00553">
    <property type="entry name" value="CBM_2"/>
    <property type="match status" value="1"/>
</dbReference>
<feature type="region of interest" description="Disordered" evidence="7">
    <location>
        <begin position="1"/>
        <end position="22"/>
    </location>
</feature>
<dbReference type="EMBL" id="JBHFAB010000027">
    <property type="protein sequence ID" value="MFC1420539.1"/>
    <property type="molecule type" value="Genomic_DNA"/>
</dbReference>
<dbReference type="InterPro" id="IPR006311">
    <property type="entry name" value="TAT_signal"/>
</dbReference>
<evidence type="ECO:0000256" key="1">
    <source>
        <dbReference type="ARBA" id="ARBA00022729"/>
    </source>
</evidence>
<keyword evidence="3" id="KW-0119">Carbohydrate metabolism</keyword>
<feature type="domain" description="CBM2" evidence="9">
    <location>
        <begin position="839"/>
        <end position="950"/>
    </location>
</feature>
<evidence type="ECO:0000256" key="6">
    <source>
        <dbReference type="ARBA" id="ARBA00037986"/>
    </source>
</evidence>
<evidence type="ECO:0000259" key="9">
    <source>
        <dbReference type="PROSITE" id="PS51173"/>
    </source>
</evidence>
<keyword evidence="5" id="KW-0624">Polysaccharide degradation</keyword>
<dbReference type="InterPro" id="IPR001919">
    <property type="entry name" value="CBD2"/>
</dbReference>
<feature type="compositionally biased region" description="Basic residues" evidence="7">
    <location>
        <begin position="1"/>
        <end position="11"/>
    </location>
</feature>
<keyword evidence="1 8" id="KW-0732">Signal</keyword>
<feature type="signal peptide" evidence="8">
    <location>
        <begin position="1"/>
        <end position="46"/>
    </location>
</feature>
<dbReference type="PANTHER" id="PTHR43739:SF2">
    <property type="entry name" value="OLIGOXYLOGLUCAN-REDUCING END-SPECIFIC XYLOGLUCANASE-RELATED"/>
    <property type="match status" value="1"/>
</dbReference>
<dbReference type="Gene3D" id="2.60.40.290">
    <property type="match status" value="1"/>
</dbReference>
<name>A0ABV6W3G1_9ACTN</name>
<dbReference type="InterPro" id="IPR052025">
    <property type="entry name" value="Xyloglucanase_GH74"/>
</dbReference>
<dbReference type="SUPFAM" id="SSF110296">
    <property type="entry name" value="Oligoxyloglucan reducing end-specific cellobiohydrolase"/>
    <property type="match status" value="2"/>
</dbReference>
<dbReference type="PROSITE" id="PS51173">
    <property type="entry name" value="CBM2"/>
    <property type="match status" value="1"/>
</dbReference>
<dbReference type="RefSeq" id="WP_380541968.1">
    <property type="nucleotide sequence ID" value="NZ_JBHFAB010000027.1"/>
</dbReference>
<accession>A0ABV6W3G1</accession>